<dbReference type="AlphaFoldDB" id="A0A9W7EGW6"/>
<evidence type="ECO:0000256" key="1">
    <source>
        <dbReference type="ARBA" id="ARBA00001974"/>
    </source>
</evidence>
<dbReference type="SUPFAM" id="SSF63380">
    <property type="entry name" value="Riboflavin synthase domain-like"/>
    <property type="match status" value="1"/>
</dbReference>
<keyword evidence="2 5" id="KW-0285">Flavoprotein</keyword>
<dbReference type="OrthoDB" id="432685at2759"/>
<dbReference type="EMBL" id="BRXY01000222">
    <property type="protein sequence ID" value="GMH78453.1"/>
    <property type="molecule type" value="Genomic_DNA"/>
</dbReference>
<evidence type="ECO:0000256" key="6">
    <source>
        <dbReference type="SAM" id="Phobius"/>
    </source>
</evidence>
<dbReference type="Gene3D" id="2.40.30.10">
    <property type="entry name" value="Translation factors"/>
    <property type="match status" value="1"/>
</dbReference>
<name>A0A9W7EGW6_9STRA</name>
<evidence type="ECO:0000313" key="8">
    <source>
        <dbReference type="EMBL" id="GMH78453.1"/>
    </source>
</evidence>
<feature type="binding site" evidence="5">
    <location>
        <position position="100"/>
    </location>
    <ligand>
        <name>FAD</name>
        <dbReference type="ChEBI" id="CHEBI:57692"/>
    </ligand>
</feature>
<organism evidence="8 9">
    <name type="scientific">Triparma strigata</name>
    <dbReference type="NCBI Taxonomy" id="1606541"/>
    <lineage>
        <taxon>Eukaryota</taxon>
        <taxon>Sar</taxon>
        <taxon>Stramenopiles</taxon>
        <taxon>Ochrophyta</taxon>
        <taxon>Bolidophyceae</taxon>
        <taxon>Parmales</taxon>
        <taxon>Triparmaceae</taxon>
        <taxon>Triparma</taxon>
    </lineage>
</organism>
<dbReference type="Proteomes" id="UP001165085">
    <property type="component" value="Unassembled WGS sequence"/>
</dbReference>
<comment type="caution">
    <text evidence="8">The sequence shown here is derived from an EMBL/GenBank/DDBJ whole genome shotgun (WGS) entry which is preliminary data.</text>
</comment>
<reference evidence="9" key="1">
    <citation type="journal article" date="2023" name="Commun. Biol.">
        <title>Genome analysis of Parmales, the sister group of diatoms, reveals the evolutionary specialization of diatoms from phago-mixotrophs to photoautotrophs.</title>
        <authorList>
            <person name="Ban H."/>
            <person name="Sato S."/>
            <person name="Yoshikawa S."/>
            <person name="Yamada K."/>
            <person name="Nakamura Y."/>
            <person name="Ichinomiya M."/>
            <person name="Sato N."/>
            <person name="Blanc-Mathieu R."/>
            <person name="Endo H."/>
            <person name="Kuwata A."/>
            <person name="Ogata H."/>
        </authorList>
    </citation>
    <scope>NUCLEOTIDE SEQUENCE [LARGE SCALE GENOMIC DNA]</scope>
    <source>
        <strain evidence="9">NIES 3701</strain>
    </source>
</reference>
<dbReference type="InterPro" id="IPR017938">
    <property type="entry name" value="Riboflavin_synthase-like_b-brl"/>
</dbReference>
<evidence type="ECO:0000259" key="7">
    <source>
        <dbReference type="PROSITE" id="PS51384"/>
    </source>
</evidence>
<dbReference type="PRINTS" id="PR00406">
    <property type="entry name" value="CYTB5RDTASE"/>
</dbReference>
<dbReference type="Pfam" id="PF00970">
    <property type="entry name" value="FAD_binding_6"/>
    <property type="match status" value="1"/>
</dbReference>
<dbReference type="GO" id="GO:0016491">
    <property type="term" value="F:oxidoreductase activity"/>
    <property type="evidence" value="ECO:0007669"/>
    <property type="project" value="UniProtKB-KW"/>
</dbReference>
<keyword evidence="6" id="KW-0812">Transmembrane</keyword>
<dbReference type="InterPro" id="IPR039261">
    <property type="entry name" value="FNR_nucleotide-bd"/>
</dbReference>
<dbReference type="PROSITE" id="PS51384">
    <property type="entry name" value="FAD_FR"/>
    <property type="match status" value="1"/>
</dbReference>
<dbReference type="InterPro" id="IPR017927">
    <property type="entry name" value="FAD-bd_FR_type"/>
</dbReference>
<feature type="binding site" evidence="5">
    <location>
        <position position="175"/>
    </location>
    <ligand>
        <name>FAD</name>
        <dbReference type="ChEBI" id="CHEBI:57692"/>
    </ligand>
</feature>
<keyword evidence="6" id="KW-1133">Transmembrane helix</keyword>
<evidence type="ECO:0000256" key="4">
    <source>
        <dbReference type="ARBA" id="ARBA00023002"/>
    </source>
</evidence>
<dbReference type="InterPro" id="IPR001433">
    <property type="entry name" value="OxRdtase_FAD/NAD-bd"/>
</dbReference>
<dbReference type="SUPFAM" id="SSF52343">
    <property type="entry name" value="Ferredoxin reductase-like, C-terminal NADP-linked domain"/>
    <property type="match status" value="1"/>
</dbReference>
<keyword evidence="6" id="KW-0472">Membrane</keyword>
<protein>
    <recommendedName>
        <fullName evidence="7">FAD-binding FR-type domain-containing protein</fullName>
    </recommendedName>
</protein>
<keyword evidence="9" id="KW-1185">Reference proteome</keyword>
<evidence type="ECO:0000256" key="2">
    <source>
        <dbReference type="ARBA" id="ARBA00022630"/>
    </source>
</evidence>
<dbReference type="PANTHER" id="PTHR19370">
    <property type="entry name" value="NADH-CYTOCHROME B5 REDUCTASE"/>
    <property type="match status" value="1"/>
</dbReference>
<dbReference type="InterPro" id="IPR001834">
    <property type="entry name" value="CBR-like"/>
</dbReference>
<proteinExistence type="predicted"/>
<feature type="domain" description="FAD-binding FR-type" evidence="7">
    <location>
        <begin position="44"/>
        <end position="147"/>
    </location>
</feature>
<dbReference type="Gene3D" id="3.40.50.80">
    <property type="entry name" value="Nucleotide-binding domain of ferredoxin-NADP reductase (FNR) module"/>
    <property type="match status" value="1"/>
</dbReference>
<feature type="transmembrane region" description="Helical" evidence="6">
    <location>
        <begin position="15"/>
        <end position="34"/>
    </location>
</feature>
<evidence type="ECO:0000256" key="5">
    <source>
        <dbReference type="PIRSR" id="PIRSR601834-1"/>
    </source>
</evidence>
<feature type="binding site" evidence="5">
    <location>
        <position position="122"/>
    </location>
    <ligand>
        <name>FAD</name>
        <dbReference type="ChEBI" id="CHEBI:57692"/>
    </ligand>
</feature>
<dbReference type="InterPro" id="IPR008333">
    <property type="entry name" value="Cbr1-like_FAD-bd_dom"/>
</dbReference>
<dbReference type="Pfam" id="PF00175">
    <property type="entry name" value="NAD_binding_1"/>
    <property type="match status" value="1"/>
</dbReference>
<accession>A0A9W7EGW6</accession>
<gene>
    <name evidence="8" type="ORF">TrST_g4764</name>
</gene>
<evidence type="ECO:0000256" key="3">
    <source>
        <dbReference type="ARBA" id="ARBA00022827"/>
    </source>
</evidence>
<evidence type="ECO:0000313" key="9">
    <source>
        <dbReference type="Proteomes" id="UP001165085"/>
    </source>
</evidence>
<dbReference type="CDD" id="cd06183">
    <property type="entry name" value="cyt_b5_reduct_like"/>
    <property type="match status" value="1"/>
</dbReference>
<keyword evidence="3 5" id="KW-0274">FAD</keyword>
<comment type="cofactor">
    <cofactor evidence="1 5">
        <name>FAD</name>
        <dbReference type="ChEBI" id="CHEBI:57692"/>
    </cofactor>
</comment>
<keyword evidence="4" id="KW-0560">Oxidoreductase</keyword>
<sequence>MELAALVENIPFETLLLYLSALIIPLLFSVYNLTTSSGPKYIKKEWDRYPILERRVISEGERPVIFLTVGARTRDLPTGSHVKLRIPNPSDPSRPIIKSYTPTRFDGSSCELMIRIYPSGAMTPSLYKLKVGDTLEMMGPTGLHRYLGSGTFTYGKKTYDNIKRIGMLAGGTGVTPMIQIINKIIEEEGDDTEVCLCCFNTTTEETLLEDELKEAMSKSGGKVEVKFFASKTGKGTTEKLSMRSMSGPGIIKLLGIKEGEEDSSIILMCGPDGFVKHVRKELKEDGSMKNIMIW</sequence>